<dbReference type="HOGENOM" id="CLU_1594187_0_0_1"/>
<dbReference type="EMBL" id="CH476607">
    <property type="protein sequence ID" value="EAU30311.1"/>
    <property type="molecule type" value="Genomic_DNA"/>
</dbReference>
<sequence length="167" mass="18197">MIPGRGSGNDSQARGNRQLDSGCTHGGRTTPHQECLAGFLCAVNSGQWQVETVLWIQPRSGGGDAQREDYPLFEGKRIRYLSHLGLVHQGIQLESPVGRIQCQQSAAVAVKMSWHCFYRRNLGQKTYAMTLLPFLKRVTSGPTSSTIPAASSPSTKGYLFGHPPSVL</sequence>
<proteinExistence type="predicted"/>
<dbReference type="RefSeq" id="XP_001217796.1">
    <property type="nucleotide sequence ID" value="XM_001217795.1"/>
</dbReference>
<reference evidence="3" key="1">
    <citation type="submission" date="2005-09" db="EMBL/GenBank/DDBJ databases">
        <title>Annotation of the Aspergillus terreus NIH2624 genome.</title>
        <authorList>
            <person name="Birren B.W."/>
            <person name="Lander E.S."/>
            <person name="Galagan J.E."/>
            <person name="Nusbaum C."/>
            <person name="Devon K."/>
            <person name="Henn M."/>
            <person name="Ma L.-J."/>
            <person name="Jaffe D.B."/>
            <person name="Butler J."/>
            <person name="Alvarez P."/>
            <person name="Gnerre S."/>
            <person name="Grabherr M."/>
            <person name="Kleber M."/>
            <person name="Mauceli E.W."/>
            <person name="Brockman W."/>
            <person name="Rounsley S."/>
            <person name="Young S.K."/>
            <person name="LaButti K."/>
            <person name="Pushparaj V."/>
            <person name="DeCaprio D."/>
            <person name="Crawford M."/>
            <person name="Koehrsen M."/>
            <person name="Engels R."/>
            <person name="Montgomery P."/>
            <person name="Pearson M."/>
            <person name="Howarth C."/>
            <person name="Larson L."/>
            <person name="Luoma S."/>
            <person name="White J."/>
            <person name="Alvarado L."/>
            <person name="Kodira C.D."/>
            <person name="Zeng Q."/>
            <person name="Oleary S."/>
            <person name="Yandava C."/>
            <person name="Denning D.W."/>
            <person name="Nierman W.C."/>
            <person name="Milne T."/>
            <person name="Madden K."/>
        </authorList>
    </citation>
    <scope>NUCLEOTIDE SEQUENCE [LARGE SCALE GENOMIC DNA]</scope>
    <source>
        <strain evidence="3">NIH 2624 / FGSC A1156</strain>
    </source>
</reference>
<organism evidence="2 3">
    <name type="scientific">Aspergillus terreus (strain NIH 2624 / FGSC A1156)</name>
    <dbReference type="NCBI Taxonomy" id="341663"/>
    <lineage>
        <taxon>Eukaryota</taxon>
        <taxon>Fungi</taxon>
        <taxon>Dikarya</taxon>
        <taxon>Ascomycota</taxon>
        <taxon>Pezizomycotina</taxon>
        <taxon>Eurotiomycetes</taxon>
        <taxon>Eurotiomycetidae</taxon>
        <taxon>Eurotiales</taxon>
        <taxon>Aspergillaceae</taxon>
        <taxon>Aspergillus</taxon>
        <taxon>Aspergillus subgen. Circumdati</taxon>
    </lineage>
</organism>
<dbReference type="Proteomes" id="UP000007963">
    <property type="component" value="Unassembled WGS sequence"/>
</dbReference>
<name>Q0CAW0_ASPTN</name>
<accession>Q0CAW0</accession>
<gene>
    <name evidence="2" type="ORF">ATEG_09174</name>
</gene>
<evidence type="ECO:0000256" key="1">
    <source>
        <dbReference type="SAM" id="MobiDB-lite"/>
    </source>
</evidence>
<feature type="compositionally biased region" description="Polar residues" evidence="1">
    <location>
        <begin position="8"/>
        <end position="21"/>
    </location>
</feature>
<evidence type="ECO:0000313" key="2">
    <source>
        <dbReference type="EMBL" id="EAU30311.1"/>
    </source>
</evidence>
<dbReference type="GeneID" id="4353905"/>
<dbReference type="VEuPathDB" id="FungiDB:ATEG_09174"/>
<protein>
    <submittedName>
        <fullName evidence="2">Uncharacterized protein</fullName>
    </submittedName>
</protein>
<feature type="region of interest" description="Disordered" evidence="1">
    <location>
        <begin position="1"/>
        <end position="25"/>
    </location>
</feature>
<dbReference type="AlphaFoldDB" id="Q0CAW0"/>
<evidence type="ECO:0000313" key="3">
    <source>
        <dbReference type="Proteomes" id="UP000007963"/>
    </source>
</evidence>